<gene>
    <name evidence="1" type="ORF">EF878_04820</name>
</gene>
<dbReference type="EMBL" id="RJLR01000009">
    <property type="protein sequence ID" value="RNM08338.1"/>
    <property type="molecule type" value="Genomic_DNA"/>
</dbReference>
<proteinExistence type="predicted"/>
<organism evidence="1 2">
    <name type="scientific">Dickeya undicola</name>
    <dbReference type="NCBI Taxonomy" id="1577887"/>
    <lineage>
        <taxon>Bacteria</taxon>
        <taxon>Pseudomonadati</taxon>
        <taxon>Pseudomonadota</taxon>
        <taxon>Gammaproteobacteria</taxon>
        <taxon>Enterobacterales</taxon>
        <taxon>Pectobacteriaceae</taxon>
        <taxon>Dickeya</taxon>
    </lineage>
</organism>
<dbReference type="InterPro" id="IPR016912">
    <property type="entry name" value="Phage_P2_GpU"/>
</dbReference>
<evidence type="ECO:0000313" key="1">
    <source>
        <dbReference type="EMBL" id="RNM08338.1"/>
    </source>
</evidence>
<reference evidence="1 2" key="1">
    <citation type="submission" date="2018-11" db="EMBL/GenBank/DDBJ databases">
        <title>Characterization of surface water Dickeya isolates.</title>
        <authorList>
            <person name="Van Gijsegem F."/>
            <person name="Pedron J."/>
        </authorList>
    </citation>
    <scope>NUCLEOTIDE SEQUENCE [LARGE SCALE GENOMIC DNA]</scope>
    <source>
        <strain evidence="1 2">FVG1-MFV-O17</strain>
    </source>
</reference>
<sequence length="165" mass="17952">MMMLALGLFVFQLQTLPYSTLSRNVNYRWASNGRIGLRPAQQFLGQGNETISLNGVLCPEVNGKFSKLSLSALELMAGTGRAWPLIEGSGTIYGMYVVESLQHTNTEFFSDGSAKRIEFSINLTRVDESLIAMFGDLSQQATDLYNQQITPAIASAKAAIGGVFS</sequence>
<accession>A0A3N0G8A3</accession>
<name>A0A3N0G8A3_9GAMM</name>
<dbReference type="PIRSF" id="PIRSF029208">
    <property type="entry name" value="Phage_tail_GPU"/>
    <property type="match status" value="1"/>
</dbReference>
<dbReference type="Proteomes" id="UP000276061">
    <property type="component" value="Unassembled WGS sequence"/>
</dbReference>
<comment type="caution">
    <text evidence="1">The sequence shown here is derived from an EMBL/GenBank/DDBJ whole genome shotgun (WGS) entry which is preliminary data.</text>
</comment>
<dbReference type="AlphaFoldDB" id="A0A3N0G8A3"/>
<evidence type="ECO:0000313" key="2">
    <source>
        <dbReference type="Proteomes" id="UP000276061"/>
    </source>
</evidence>
<dbReference type="InterPro" id="IPR009734">
    <property type="entry name" value="Myoviridae_GpU"/>
</dbReference>
<dbReference type="Pfam" id="PF06995">
    <property type="entry name" value="Phage_P2_GpU"/>
    <property type="match status" value="1"/>
</dbReference>
<dbReference type="OrthoDB" id="1550902at2"/>
<protein>
    <submittedName>
        <fullName evidence="1">Phage tail protein</fullName>
    </submittedName>
</protein>